<feature type="transmembrane region" description="Helical" evidence="2">
    <location>
        <begin position="238"/>
        <end position="261"/>
    </location>
</feature>
<evidence type="ECO:0000256" key="3">
    <source>
        <dbReference type="SAM" id="SignalP"/>
    </source>
</evidence>
<name>A0ABR0BJD7_PURLI</name>
<feature type="region of interest" description="Disordered" evidence="1">
    <location>
        <begin position="708"/>
        <end position="752"/>
    </location>
</feature>
<dbReference type="Proteomes" id="UP001287286">
    <property type="component" value="Unassembled WGS sequence"/>
</dbReference>
<keyword evidence="2" id="KW-0472">Membrane</keyword>
<reference evidence="4 5" key="1">
    <citation type="journal article" date="2024" name="Microbiol. Resour. Announc.">
        <title>Genome annotations for the ascomycete fungi Trichoderma harzianum, Trichoderma aggressivum, and Purpureocillium lilacinum.</title>
        <authorList>
            <person name="Beijen E.P.W."/>
            <person name="Ohm R.A."/>
        </authorList>
    </citation>
    <scope>NUCLEOTIDE SEQUENCE [LARGE SCALE GENOMIC DNA]</scope>
    <source>
        <strain evidence="4 5">CBS 150709</strain>
    </source>
</reference>
<evidence type="ECO:0000313" key="5">
    <source>
        <dbReference type="Proteomes" id="UP001287286"/>
    </source>
</evidence>
<keyword evidence="3" id="KW-0732">Signal</keyword>
<feature type="compositionally biased region" description="Low complexity" evidence="1">
    <location>
        <begin position="181"/>
        <end position="214"/>
    </location>
</feature>
<comment type="caution">
    <text evidence="4">The sequence shown here is derived from an EMBL/GenBank/DDBJ whole genome shotgun (WGS) entry which is preliminary data.</text>
</comment>
<feature type="compositionally biased region" description="Low complexity" evidence="1">
    <location>
        <begin position="165"/>
        <end position="174"/>
    </location>
</feature>
<feature type="region of interest" description="Disordered" evidence="1">
    <location>
        <begin position="460"/>
        <end position="482"/>
    </location>
</feature>
<keyword evidence="5" id="KW-1185">Reference proteome</keyword>
<feature type="compositionally biased region" description="Basic and acidic residues" evidence="1">
    <location>
        <begin position="581"/>
        <end position="596"/>
    </location>
</feature>
<evidence type="ECO:0000256" key="2">
    <source>
        <dbReference type="SAM" id="Phobius"/>
    </source>
</evidence>
<feature type="chain" id="PRO_5045986534" evidence="3">
    <location>
        <begin position="20"/>
        <end position="776"/>
    </location>
</feature>
<feature type="region of interest" description="Disordered" evidence="1">
    <location>
        <begin position="577"/>
        <end position="598"/>
    </location>
</feature>
<feature type="compositionally biased region" description="Polar residues" evidence="1">
    <location>
        <begin position="215"/>
        <end position="233"/>
    </location>
</feature>
<evidence type="ECO:0000313" key="4">
    <source>
        <dbReference type="EMBL" id="KAK4081857.1"/>
    </source>
</evidence>
<keyword evidence="2" id="KW-0812">Transmembrane</keyword>
<feature type="signal peptide" evidence="3">
    <location>
        <begin position="1"/>
        <end position="19"/>
    </location>
</feature>
<feature type="region of interest" description="Disordered" evidence="1">
    <location>
        <begin position="614"/>
        <end position="662"/>
    </location>
</feature>
<feature type="region of interest" description="Disordered" evidence="1">
    <location>
        <begin position="165"/>
        <end position="233"/>
    </location>
</feature>
<dbReference type="EMBL" id="JAWRVI010000071">
    <property type="protein sequence ID" value="KAK4081857.1"/>
    <property type="molecule type" value="Genomic_DNA"/>
</dbReference>
<gene>
    <name evidence="4" type="ORF">Purlil1_11544</name>
</gene>
<evidence type="ECO:0000256" key="1">
    <source>
        <dbReference type="SAM" id="MobiDB-lite"/>
    </source>
</evidence>
<protein>
    <submittedName>
        <fullName evidence="4">Uncharacterized protein</fullName>
    </submittedName>
</protein>
<sequence length="776" mass="82146">MALLPVLALALLTPTASLALVLNEDRWATLTATTNLQHHNALRQRRAINPQLSTCGFLNGDPSKPRAAAPGYNCRVDAERGIWGFCPTSVIYARDCGFIGSCVDDHGCSSACGFPDKSESTTFTCTGAQYCTTALLTYGTNQIYSFLACGTGALVEHYLNSPTAETTTIAESTSRPGTEVTKAAATKTSPTSLPAETSRSNSTTVTTSQSPSNSFAMATGSSSSQEQRSNDGTSNVSAIVGGAVGGIALVCASAIAIVYLVRRTRAGVPDRNDVPSELAGDTADSGCFNAAQEEVEPKALWMPSELSAVPKAVIIDRGANRVEAFVRVLRHMAGHALKEGSAFSTVSMPPDGRGDCQWYTAGGVVEGAATPPPSCYRPSCPGAVEMPSVLAHGGATAPRRSRSPGGKVARTHEMMGTIDTDRLQWVACHVADKNEGVDEGRDGAEGVGGAREVGWEGGLERSTGVGAQSEGGESAPACRGREGGHRALVTKDGRQVPRGQRLMVPNGREREQGKLKPAVLFVPRSMREKQWRPVKIGRHIHTLSFRDGEELHKRIVQRTTNWAVELATTHACVPVMPSSVTRERQGGRGTEHEDGGRWVAGARAGTLVLVRRHDTSASPAPDTRSSSPAHHLSQDPVPDVTLKSPDYATATPSQPLGQHCDRPTVKYPELSSMHNPARCSECRRRRSPLLLLHLLLPVGPLQAKAQNGEVETAKEEKKKNGVGNHPAKQARVEEAGPAGSTKPYYATPARHPGASATSVVASIVFVLPAAPRKSSN</sequence>
<keyword evidence="2" id="KW-1133">Transmembrane helix</keyword>
<organism evidence="4 5">
    <name type="scientific">Purpureocillium lilacinum</name>
    <name type="common">Paecilomyces lilacinus</name>
    <dbReference type="NCBI Taxonomy" id="33203"/>
    <lineage>
        <taxon>Eukaryota</taxon>
        <taxon>Fungi</taxon>
        <taxon>Dikarya</taxon>
        <taxon>Ascomycota</taxon>
        <taxon>Pezizomycotina</taxon>
        <taxon>Sordariomycetes</taxon>
        <taxon>Hypocreomycetidae</taxon>
        <taxon>Hypocreales</taxon>
        <taxon>Ophiocordycipitaceae</taxon>
        <taxon>Purpureocillium</taxon>
    </lineage>
</organism>
<accession>A0ABR0BJD7</accession>
<proteinExistence type="predicted"/>